<reference evidence="2" key="1">
    <citation type="submission" date="2023-08" db="EMBL/GenBank/DDBJ databases">
        <authorList>
            <person name="Audoor S."/>
            <person name="Bilcke G."/>
        </authorList>
    </citation>
    <scope>NUCLEOTIDE SEQUENCE</scope>
</reference>
<evidence type="ECO:0000256" key="1">
    <source>
        <dbReference type="SAM" id="MobiDB-lite"/>
    </source>
</evidence>
<dbReference type="AlphaFoldDB" id="A0AAD2FS12"/>
<proteinExistence type="predicted"/>
<feature type="compositionally biased region" description="Low complexity" evidence="1">
    <location>
        <begin position="96"/>
        <end position="109"/>
    </location>
</feature>
<evidence type="ECO:0000313" key="2">
    <source>
        <dbReference type="EMBL" id="CAJ1951132.1"/>
    </source>
</evidence>
<gene>
    <name evidence="2" type="ORF">CYCCA115_LOCUS12920</name>
</gene>
<name>A0AAD2FS12_9STRA</name>
<keyword evidence="3" id="KW-1185">Reference proteome</keyword>
<protein>
    <submittedName>
        <fullName evidence="2">Uncharacterized protein</fullName>
    </submittedName>
</protein>
<dbReference type="Proteomes" id="UP001295423">
    <property type="component" value="Unassembled WGS sequence"/>
</dbReference>
<dbReference type="EMBL" id="CAKOGP040001781">
    <property type="protein sequence ID" value="CAJ1951132.1"/>
    <property type="molecule type" value="Genomic_DNA"/>
</dbReference>
<accession>A0AAD2FS12</accession>
<evidence type="ECO:0000313" key="3">
    <source>
        <dbReference type="Proteomes" id="UP001295423"/>
    </source>
</evidence>
<sequence>MMYYSTSSFDYEEKKCASCTSEIASDIMSDEEETGLFAPVDLAIELMLSGNPCTAMLPSSNTSNTKKVANQILKASSQKLVRPPRQSLPQDSMFDSSSVGTTGSTLTEL</sequence>
<feature type="region of interest" description="Disordered" evidence="1">
    <location>
        <begin position="75"/>
        <end position="109"/>
    </location>
</feature>
<comment type="caution">
    <text evidence="2">The sequence shown here is derived from an EMBL/GenBank/DDBJ whole genome shotgun (WGS) entry which is preliminary data.</text>
</comment>
<organism evidence="2 3">
    <name type="scientific">Cylindrotheca closterium</name>
    <dbReference type="NCBI Taxonomy" id="2856"/>
    <lineage>
        <taxon>Eukaryota</taxon>
        <taxon>Sar</taxon>
        <taxon>Stramenopiles</taxon>
        <taxon>Ochrophyta</taxon>
        <taxon>Bacillariophyta</taxon>
        <taxon>Bacillariophyceae</taxon>
        <taxon>Bacillariophycidae</taxon>
        <taxon>Bacillariales</taxon>
        <taxon>Bacillariaceae</taxon>
        <taxon>Cylindrotheca</taxon>
    </lineage>
</organism>